<feature type="transmembrane region" description="Helical" evidence="3">
    <location>
        <begin position="390"/>
        <end position="411"/>
    </location>
</feature>
<gene>
    <name evidence="5" type="ORF">BASA50_001344</name>
</gene>
<evidence type="ECO:0000313" key="6">
    <source>
        <dbReference type="Proteomes" id="UP001648503"/>
    </source>
</evidence>
<dbReference type="InterPro" id="IPR050327">
    <property type="entry name" value="Proton-linked_MCT"/>
</dbReference>
<comment type="subcellular location">
    <subcellularLocation>
        <location evidence="1">Membrane</location>
        <topology evidence="1">Multi-pass membrane protein</topology>
    </subcellularLocation>
</comment>
<feature type="transmembrane region" description="Helical" evidence="3">
    <location>
        <begin position="108"/>
        <end position="129"/>
    </location>
</feature>
<protein>
    <recommendedName>
        <fullName evidence="4">Major facilitator superfamily (MFS) profile domain-containing protein</fullName>
    </recommendedName>
</protein>
<dbReference type="InterPro" id="IPR011701">
    <property type="entry name" value="MFS"/>
</dbReference>
<evidence type="ECO:0000256" key="2">
    <source>
        <dbReference type="ARBA" id="ARBA00006727"/>
    </source>
</evidence>
<feature type="transmembrane region" description="Helical" evidence="3">
    <location>
        <begin position="417"/>
        <end position="441"/>
    </location>
</feature>
<comment type="similarity">
    <text evidence="2">Belongs to the major facilitator superfamily. Monocarboxylate porter (TC 2.A.1.13) family.</text>
</comment>
<dbReference type="SUPFAM" id="SSF103473">
    <property type="entry name" value="MFS general substrate transporter"/>
    <property type="match status" value="1"/>
</dbReference>
<comment type="caution">
    <text evidence="5">The sequence shown here is derived from an EMBL/GenBank/DDBJ whole genome shotgun (WGS) entry which is preliminary data.</text>
</comment>
<dbReference type="CDD" id="cd17353">
    <property type="entry name" value="MFS_OFA_like"/>
    <property type="match status" value="1"/>
</dbReference>
<keyword evidence="6" id="KW-1185">Reference proteome</keyword>
<dbReference type="PROSITE" id="PS50850">
    <property type="entry name" value="MFS"/>
    <property type="match status" value="1"/>
</dbReference>
<keyword evidence="3" id="KW-0472">Membrane</keyword>
<evidence type="ECO:0000259" key="4">
    <source>
        <dbReference type="PROSITE" id="PS50850"/>
    </source>
</evidence>
<feature type="transmembrane region" description="Helical" evidence="3">
    <location>
        <begin position="168"/>
        <end position="188"/>
    </location>
</feature>
<dbReference type="Pfam" id="PF07690">
    <property type="entry name" value="MFS_1"/>
    <property type="match status" value="1"/>
</dbReference>
<proteinExistence type="inferred from homology"/>
<keyword evidence="3" id="KW-0812">Transmembrane</keyword>
<dbReference type="EMBL" id="JAFCIX010000567">
    <property type="protein sequence ID" value="KAH6587211.1"/>
    <property type="molecule type" value="Genomic_DNA"/>
</dbReference>
<feature type="transmembrane region" description="Helical" evidence="3">
    <location>
        <begin position="208"/>
        <end position="230"/>
    </location>
</feature>
<feature type="transmembrane region" description="Helical" evidence="3">
    <location>
        <begin position="355"/>
        <end position="378"/>
    </location>
</feature>
<feature type="transmembrane region" description="Helical" evidence="3">
    <location>
        <begin position="37"/>
        <end position="56"/>
    </location>
</feature>
<keyword evidence="3" id="KW-1133">Transmembrane helix</keyword>
<accession>A0ABQ8EVH1</accession>
<dbReference type="Proteomes" id="UP001648503">
    <property type="component" value="Unassembled WGS sequence"/>
</dbReference>
<feature type="transmembrane region" description="Helical" evidence="3">
    <location>
        <begin position="317"/>
        <end position="335"/>
    </location>
</feature>
<feature type="domain" description="Major facilitator superfamily (MFS) profile" evidence="4">
    <location>
        <begin position="35"/>
        <end position="516"/>
    </location>
</feature>
<dbReference type="InterPro" id="IPR036259">
    <property type="entry name" value="MFS_trans_sf"/>
</dbReference>
<organism evidence="5 6">
    <name type="scientific">Batrachochytrium salamandrivorans</name>
    <dbReference type="NCBI Taxonomy" id="1357716"/>
    <lineage>
        <taxon>Eukaryota</taxon>
        <taxon>Fungi</taxon>
        <taxon>Fungi incertae sedis</taxon>
        <taxon>Chytridiomycota</taxon>
        <taxon>Chytridiomycota incertae sedis</taxon>
        <taxon>Chytridiomycetes</taxon>
        <taxon>Rhizophydiales</taxon>
        <taxon>Rhizophydiales incertae sedis</taxon>
        <taxon>Batrachochytrium</taxon>
    </lineage>
</organism>
<feature type="transmembrane region" description="Helical" evidence="3">
    <location>
        <begin position="492"/>
        <end position="512"/>
    </location>
</feature>
<dbReference type="Gene3D" id="1.20.1250.20">
    <property type="entry name" value="MFS general substrate transporter like domains"/>
    <property type="match status" value="2"/>
</dbReference>
<dbReference type="InterPro" id="IPR020846">
    <property type="entry name" value="MFS_dom"/>
</dbReference>
<reference evidence="5 6" key="1">
    <citation type="submission" date="2021-02" db="EMBL/GenBank/DDBJ databases">
        <title>Variation within the Batrachochytrium salamandrivorans European outbreak.</title>
        <authorList>
            <person name="Kelly M."/>
            <person name="Pasmans F."/>
            <person name="Shea T.P."/>
            <person name="Munoz J.F."/>
            <person name="Carranza S."/>
            <person name="Cuomo C.A."/>
            <person name="Martel A."/>
        </authorList>
    </citation>
    <scope>NUCLEOTIDE SEQUENCE [LARGE SCALE GENOMIC DNA]</scope>
    <source>
        <strain evidence="5 6">AMFP18/2</strain>
    </source>
</reference>
<name>A0ABQ8EVH1_9FUNG</name>
<dbReference type="PANTHER" id="PTHR11360">
    <property type="entry name" value="MONOCARBOXYLATE TRANSPORTER"/>
    <property type="match status" value="1"/>
</dbReference>
<dbReference type="PANTHER" id="PTHR11360:SF317">
    <property type="entry name" value="MAJOR FACILITATOR SUPERFAMILY (MFS) PROFILE DOMAIN-CONTAINING PROTEIN-RELATED"/>
    <property type="match status" value="1"/>
</dbReference>
<feature type="transmembrane region" description="Helical" evidence="3">
    <location>
        <begin position="453"/>
        <end position="472"/>
    </location>
</feature>
<evidence type="ECO:0000256" key="1">
    <source>
        <dbReference type="ARBA" id="ARBA00004141"/>
    </source>
</evidence>
<evidence type="ECO:0000256" key="3">
    <source>
        <dbReference type="SAM" id="Phobius"/>
    </source>
</evidence>
<feature type="transmembrane region" description="Helical" evidence="3">
    <location>
        <begin position="82"/>
        <end position="101"/>
    </location>
</feature>
<feature type="transmembrane region" description="Helical" evidence="3">
    <location>
        <begin position="135"/>
        <end position="156"/>
    </location>
</feature>
<evidence type="ECO:0000313" key="5">
    <source>
        <dbReference type="EMBL" id="KAH6587211.1"/>
    </source>
</evidence>
<sequence>MDLIKNHFKAVHYDRSPALLRAEEYLFLVAPIKFNRFFLFPAALLIQLSVGSLYAWSGYNLPIEAYIFGINGAIDRNIASNIFYVAVGVFGITAALLGPWLERHGPMAGCLLGAVLFYVGNLVAGLGIYTRHIELVFFGYGVISGMGLGIAYISPVSPLQKWFPEARGIAAGVAVCGFGGGSIIAPYSQKFLIGVNFPKNGQVGLVGLPLTFVVLGSVYFVAMCLSAIVLRMPPPGYIVKGITIDTVKGAEEFERKPMVVAVSSESTMPTPADKATYLETTNVNIEEPISATTKISGTPKDNFFAMTLAESLSSPEYWLTWFMFLGAQITGLLVISKIQTICQNQFKRDADTAILINSLLGGANLLGRLVLPLISDLLPGITGGVAGRKSIFLVSLIMQAVCLGFLPTTITMHDFNGFLACVFIIAFFYGGGFGVIPAFLADQFGAKNVGATHGIILLAWATGAVIGGLIFTEVLKRESIHFFPDTVPIYNLNFYWILALVLVGFVLCIFIHTKLSDRRMPRAEGEILRIRFVNGRMIRFHRNGRVHMLTKHEEEEEWTKYLATISQ</sequence>